<name>A0ACB9WTX5_CHAAC</name>
<proteinExistence type="predicted"/>
<evidence type="ECO:0000313" key="1">
    <source>
        <dbReference type="EMBL" id="KAI4817059.1"/>
    </source>
</evidence>
<reference evidence="1" key="1">
    <citation type="submission" date="2022-05" db="EMBL/GenBank/DDBJ databases">
        <title>Chromosome-level genome of Chaenocephalus aceratus.</title>
        <authorList>
            <person name="Park H."/>
        </authorList>
    </citation>
    <scope>NUCLEOTIDE SEQUENCE</scope>
    <source>
        <strain evidence="1">KU_202001</strain>
    </source>
</reference>
<accession>A0ACB9WTX5</accession>
<comment type="caution">
    <text evidence="1">The sequence shown here is derived from an EMBL/GenBank/DDBJ whole genome shotgun (WGS) entry which is preliminary data.</text>
</comment>
<gene>
    <name evidence="1" type="ORF">KUCAC02_009347</name>
</gene>
<organism evidence="1 2">
    <name type="scientific">Chaenocephalus aceratus</name>
    <name type="common">Blackfin icefish</name>
    <name type="synonym">Chaenichthys aceratus</name>
    <dbReference type="NCBI Taxonomy" id="36190"/>
    <lineage>
        <taxon>Eukaryota</taxon>
        <taxon>Metazoa</taxon>
        <taxon>Chordata</taxon>
        <taxon>Craniata</taxon>
        <taxon>Vertebrata</taxon>
        <taxon>Euteleostomi</taxon>
        <taxon>Actinopterygii</taxon>
        <taxon>Neopterygii</taxon>
        <taxon>Teleostei</taxon>
        <taxon>Neoteleostei</taxon>
        <taxon>Acanthomorphata</taxon>
        <taxon>Eupercaria</taxon>
        <taxon>Perciformes</taxon>
        <taxon>Notothenioidei</taxon>
        <taxon>Channichthyidae</taxon>
        <taxon>Chaenocephalus</taxon>
    </lineage>
</organism>
<sequence length="87" mass="9352">MMPGANRPKPARPDPCSPSGKLPHPLTPLPPRSLPSSSQAALPDPTCRDAADGAAWLRRDICRPNNGSSVRPGRELQPLCPDLYTCR</sequence>
<protein>
    <submittedName>
        <fullName evidence="1">Uncharacterized protein</fullName>
    </submittedName>
</protein>
<dbReference type="Proteomes" id="UP001057452">
    <property type="component" value="Chromosome 12"/>
</dbReference>
<evidence type="ECO:0000313" key="2">
    <source>
        <dbReference type="Proteomes" id="UP001057452"/>
    </source>
</evidence>
<dbReference type="EMBL" id="CM043796">
    <property type="protein sequence ID" value="KAI4817059.1"/>
    <property type="molecule type" value="Genomic_DNA"/>
</dbReference>
<keyword evidence="2" id="KW-1185">Reference proteome</keyword>